<protein>
    <submittedName>
        <fullName evidence="2">Uncharacterized protein</fullName>
    </submittedName>
</protein>
<dbReference type="EMBL" id="KZ996460">
    <property type="protein sequence ID" value="RKO88817.1"/>
    <property type="molecule type" value="Genomic_DNA"/>
</dbReference>
<organism evidence="2 3">
    <name type="scientific">Blyttiomyces helicus</name>
    <dbReference type="NCBI Taxonomy" id="388810"/>
    <lineage>
        <taxon>Eukaryota</taxon>
        <taxon>Fungi</taxon>
        <taxon>Fungi incertae sedis</taxon>
        <taxon>Chytridiomycota</taxon>
        <taxon>Chytridiomycota incertae sedis</taxon>
        <taxon>Chytridiomycetes</taxon>
        <taxon>Chytridiomycetes incertae sedis</taxon>
        <taxon>Blyttiomyces</taxon>
    </lineage>
</organism>
<sequence>MAVLRHRPPPHRLLSPRDLSILAFARSPLLYGAGKDITPRPPPLHHTPKCLVLMECPSEVSAETRYRRGGQGTEMGETPSDVSPRIRIQESTSGGGRANLVRSGRITSQPPTSDQDDDSRANPTSPIIPPLRQLPRECSLNSAHMGRRLQEPSTFEAARHGLRRGAAARSHQPPTSTVFDSFIPAVPARDFNDVIRGPLLSGGCRMDNDRFLWVDGRRRRNILVTVADRRFGSAGPGLLAPSRLCNGLPIGAANGGPGLNAKRGRRIIDGRRQVVSVFQRVKHVSPVPDSPFPADADGGTAGARQWEQQFNLRPRGGARS</sequence>
<keyword evidence="3" id="KW-1185">Reference proteome</keyword>
<proteinExistence type="predicted"/>
<evidence type="ECO:0000313" key="3">
    <source>
        <dbReference type="Proteomes" id="UP000269721"/>
    </source>
</evidence>
<accession>A0A4V1IR49</accession>
<name>A0A4V1IR49_9FUNG</name>
<dbReference type="AlphaFoldDB" id="A0A4V1IR49"/>
<feature type="region of interest" description="Disordered" evidence="1">
    <location>
        <begin position="63"/>
        <end position="136"/>
    </location>
</feature>
<dbReference type="Proteomes" id="UP000269721">
    <property type="component" value="Unassembled WGS sequence"/>
</dbReference>
<evidence type="ECO:0000256" key="1">
    <source>
        <dbReference type="SAM" id="MobiDB-lite"/>
    </source>
</evidence>
<gene>
    <name evidence="2" type="ORF">BDK51DRAFT_41929</name>
</gene>
<reference evidence="3" key="1">
    <citation type="journal article" date="2018" name="Nat. Microbiol.">
        <title>Leveraging single-cell genomics to expand the fungal tree of life.</title>
        <authorList>
            <person name="Ahrendt S.R."/>
            <person name="Quandt C.A."/>
            <person name="Ciobanu D."/>
            <person name="Clum A."/>
            <person name="Salamov A."/>
            <person name="Andreopoulos B."/>
            <person name="Cheng J.F."/>
            <person name="Woyke T."/>
            <person name="Pelin A."/>
            <person name="Henrissat B."/>
            <person name="Reynolds N.K."/>
            <person name="Benny G.L."/>
            <person name="Smith M.E."/>
            <person name="James T.Y."/>
            <person name="Grigoriev I.V."/>
        </authorList>
    </citation>
    <scope>NUCLEOTIDE SEQUENCE [LARGE SCALE GENOMIC DNA]</scope>
</reference>
<evidence type="ECO:0000313" key="2">
    <source>
        <dbReference type="EMBL" id="RKO88817.1"/>
    </source>
</evidence>